<organism evidence="3 4">
    <name type="scientific">Clonostachys byssicola</name>
    <dbReference type="NCBI Taxonomy" id="160290"/>
    <lineage>
        <taxon>Eukaryota</taxon>
        <taxon>Fungi</taxon>
        <taxon>Dikarya</taxon>
        <taxon>Ascomycota</taxon>
        <taxon>Pezizomycotina</taxon>
        <taxon>Sordariomycetes</taxon>
        <taxon>Hypocreomycetidae</taxon>
        <taxon>Hypocreales</taxon>
        <taxon>Bionectriaceae</taxon>
        <taxon>Clonostachys</taxon>
    </lineage>
</organism>
<name>A0A9N9Y5V0_9HYPO</name>
<dbReference type="EMBL" id="CABFNO020001553">
    <property type="protein sequence ID" value="CAG9998989.1"/>
    <property type="molecule type" value="Genomic_DNA"/>
</dbReference>
<keyword evidence="2" id="KW-1133">Transmembrane helix</keyword>
<proteinExistence type="predicted"/>
<protein>
    <submittedName>
        <fullName evidence="3">Uncharacterized protein</fullName>
    </submittedName>
</protein>
<feature type="compositionally biased region" description="Acidic residues" evidence="1">
    <location>
        <begin position="195"/>
        <end position="208"/>
    </location>
</feature>
<sequence>MNSFLTVNNNLNVSLISITIAPSTYLASFVIFLVLFAIFITRLPFKLPRLAFSIPQFLRQPFSSSLSTWDPAVDKALPEPPDTRGGSSLILQDHMSETIDPLDVSLRDFEHPLSPQFSRHSMAPSEPATATDGEDEEYDRESSHHPNSEIGSVGGYSPPAWRRLGNGSRSSGFWRPPPVNTFAPLPFLRETTPGLDEELDDPSDDDDPVLMKAIRTQLPRGSMSPEKGRSVSPERTEDITLRVNQIVPRAKSAPLETPSENYIRFAVRAEVQHRTEPIESAISFIRKKYTALTATWTSTIFSIIVVMFSISALKSLVQPAAPRPAGDLVKVAGVARSFEPLIYYSEYAVTQIHDLQATSIAVWDLGESVRLSDMKDAASIVADLDTLSSTMKVLAEEMTRFFARVDGDIDAILNVMDWARMHLNRFHSSPNPSTLSSAYDNVHNILCQANILEDSTGALTPLGQIASWVFGPSNPQREQRMVQFLFREFLTVLEDSIQSELQHSATLFALFETVDRHFLNLARTVVRESSVQEELYTDLLSGLWARMVGPQAAQVRKFEQNRLLLGDVRRKTVHNKAALVDHNGKLLTLQASLESLRGKLFSPLVRGVNSTILSLEDQMKGITEASDHLSSVRRQQKSKVMETLYGTMPGRRHAIGYDGGQPNERKLGPNSGWER</sequence>
<feature type="transmembrane region" description="Helical" evidence="2">
    <location>
        <begin position="20"/>
        <end position="40"/>
    </location>
</feature>
<keyword evidence="2" id="KW-0472">Membrane</keyword>
<evidence type="ECO:0000313" key="3">
    <source>
        <dbReference type="EMBL" id="CAG9998989.1"/>
    </source>
</evidence>
<evidence type="ECO:0000256" key="2">
    <source>
        <dbReference type="SAM" id="Phobius"/>
    </source>
</evidence>
<accession>A0A9N9Y5V0</accession>
<reference evidence="3" key="1">
    <citation type="submission" date="2021-10" db="EMBL/GenBank/DDBJ databases">
        <authorList>
            <person name="Piombo E."/>
        </authorList>
    </citation>
    <scope>NUCLEOTIDE SEQUENCE</scope>
</reference>
<evidence type="ECO:0000256" key="1">
    <source>
        <dbReference type="SAM" id="MobiDB-lite"/>
    </source>
</evidence>
<feature type="region of interest" description="Disordered" evidence="1">
    <location>
        <begin position="114"/>
        <end position="208"/>
    </location>
</feature>
<dbReference type="Proteomes" id="UP000754883">
    <property type="component" value="Unassembled WGS sequence"/>
</dbReference>
<feature type="transmembrane region" description="Helical" evidence="2">
    <location>
        <begin position="289"/>
        <end position="313"/>
    </location>
</feature>
<keyword evidence="2" id="KW-0812">Transmembrane</keyword>
<feature type="region of interest" description="Disordered" evidence="1">
    <location>
        <begin position="651"/>
        <end position="675"/>
    </location>
</feature>
<dbReference type="OrthoDB" id="4202871at2759"/>
<feature type="compositionally biased region" description="Basic and acidic residues" evidence="1">
    <location>
        <begin position="663"/>
        <end position="675"/>
    </location>
</feature>
<dbReference type="AlphaFoldDB" id="A0A9N9Y5V0"/>
<evidence type="ECO:0000313" key="4">
    <source>
        <dbReference type="Proteomes" id="UP000754883"/>
    </source>
</evidence>
<comment type="caution">
    <text evidence="3">The sequence shown here is derived from an EMBL/GenBank/DDBJ whole genome shotgun (WGS) entry which is preliminary data.</text>
</comment>
<keyword evidence="4" id="KW-1185">Reference proteome</keyword>
<gene>
    <name evidence="3" type="ORF">CBYS24578_00002216</name>
</gene>